<evidence type="ECO:0000313" key="2">
    <source>
        <dbReference type="Proteomes" id="UP001285352"/>
    </source>
</evidence>
<proteinExistence type="predicted"/>
<dbReference type="RefSeq" id="WP_319974400.1">
    <property type="nucleotide sequence ID" value="NZ_JAXAVU010000004.1"/>
</dbReference>
<name>A0ABU4UTI0_9PSEU</name>
<gene>
    <name evidence="1" type="ORF">SK854_08240</name>
</gene>
<evidence type="ECO:0000313" key="1">
    <source>
        <dbReference type="EMBL" id="MDX8142096.1"/>
    </source>
</evidence>
<keyword evidence="2" id="KW-1185">Reference proteome</keyword>
<dbReference type="EMBL" id="JAXAVU010000004">
    <property type="protein sequence ID" value="MDX8142096.1"/>
    <property type="molecule type" value="Genomic_DNA"/>
</dbReference>
<reference evidence="1 2" key="1">
    <citation type="submission" date="2023-11" db="EMBL/GenBank/DDBJ databases">
        <title>Lentzea sokolovensis, sp. nov., Lentzea kristufkii, sp. nov., and Lentzea miocenensis, sp. nov., rare actinobacteria from Sokolov Coal Basin, Miocene lacustrine sediment, Czech Republic.</title>
        <authorList>
            <person name="Lara A."/>
            <person name="Kotroba L."/>
            <person name="Nouioui I."/>
            <person name="Neumann-Schaal M."/>
            <person name="Mast Y."/>
            <person name="Chronakova A."/>
        </authorList>
    </citation>
    <scope>NUCLEOTIDE SEQUENCE [LARGE SCALE GENOMIC DNA]</scope>
    <source>
        <strain evidence="1 2">BCCO 10_0061</strain>
    </source>
</reference>
<reference evidence="1 2" key="2">
    <citation type="submission" date="2023-11" db="EMBL/GenBank/DDBJ databases">
        <authorList>
            <person name="Lara A.C."/>
            <person name="Chronakova A."/>
        </authorList>
    </citation>
    <scope>NUCLEOTIDE SEQUENCE [LARGE SCALE GENOMIC DNA]</scope>
    <source>
        <strain evidence="1 2">BCCO 10_0061</strain>
    </source>
</reference>
<protein>
    <recommendedName>
        <fullName evidence="3">RiboL-PSP-HEPN domain-containing protein</fullName>
    </recommendedName>
</protein>
<accession>A0ABU4UTI0</accession>
<sequence length="246" mass="27258">MDGDEETRASGQVIHLDLASTVDTALPIKVVMRGYLSTQHLYAARYAAEDAQKLEDQYAGKEPFNMRHRGLVLSAVAESVMFLEAAINEMFQDAADGHHNRLIRLGEGPIMLMAALWEATNSGHMKTLVKYESALRFCGHPPFPYGSAPYQDVKHLVDLRNYLVHYRPEDLAEDRQPKISGGLRGRFPDNRLMAGAANPWFPAHALGAGCAGWAWRSARAFVERFAQTTGVTFNFQIADVGDPLPS</sequence>
<dbReference type="Proteomes" id="UP001285352">
    <property type="component" value="Unassembled WGS sequence"/>
</dbReference>
<comment type="caution">
    <text evidence="1">The sequence shown here is derived from an EMBL/GenBank/DDBJ whole genome shotgun (WGS) entry which is preliminary data.</text>
</comment>
<evidence type="ECO:0008006" key="3">
    <source>
        <dbReference type="Google" id="ProtNLM"/>
    </source>
</evidence>
<organism evidence="1 2">
    <name type="scientific">Lentzea sokolovensis</name>
    <dbReference type="NCBI Taxonomy" id="3095429"/>
    <lineage>
        <taxon>Bacteria</taxon>
        <taxon>Bacillati</taxon>
        <taxon>Actinomycetota</taxon>
        <taxon>Actinomycetes</taxon>
        <taxon>Pseudonocardiales</taxon>
        <taxon>Pseudonocardiaceae</taxon>
        <taxon>Lentzea</taxon>
    </lineage>
</organism>